<proteinExistence type="predicted"/>
<evidence type="ECO:0000313" key="2">
    <source>
        <dbReference type="EMBL" id="CBJ29475.1"/>
    </source>
</evidence>
<dbReference type="Pfam" id="PF07466">
    <property type="entry name" value="DUF1517"/>
    <property type="match status" value="1"/>
</dbReference>
<feature type="region of interest" description="Disordered" evidence="1">
    <location>
        <begin position="279"/>
        <end position="305"/>
    </location>
</feature>
<dbReference type="STRING" id="2880.D7FKS6"/>
<evidence type="ECO:0000313" key="3">
    <source>
        <dbReference type="Proteomes" id="UP000002630"/>
    </source>
</evidence>
<dbReference type="EMBL" id="FN648046">
    <property type="protein sequence ID" value="CBJ29475.1"/>
    <property type="molecule type" value="Genomic_DNA"/>
</dbReference>
<dbReference type="InterPro" id="IPR053023">
    <property type="entry name" value="FLAP_modulator"/>
</dbReference>
<accession>D7FKS6</accession>
<protein>
    <submittedName>
        <fullName evidence="2">Uncharacterized protein</fullName>
    </submittedName>
</protein>
<dbReference type="OrthoDB" id="542507at2759"/>
<dbReference type="Proteomes" id="UP000002630">
    <property type="component" value="Linkage Group LG11"/>
</dbReference>
<dbReference type="PANTHER" id="PTHR33975:SF2">
    <property type="entry name" value="MYELIN-ASSOCIATED OLIGODENDROCYTE BASIC PROTEIN"/>
    <property type="match status" value="1"/>
</dbReference>
<sequence length="539" mass="57696">MLRLSLPATPGCWYLSPLPMVSVWRTMFFSLFVVEALAFVPRIAFSAPPASRTSGQQPTHERYSSRGIVARSQLPASRSVWGERMSAAGCSKDVPGDATACVVGRDVCTAVDNRNAGTGTAGTTGLTIGDEIGGDGRSGRRLLAIPPLLVAVATGRSLAAAAAVTGGRIGGGGYSAPAAAERTPSAPPMQQQQQYQPPQQQQQGRYQRPRAGRDIYGSEGSRFHIRFDGGRGGRRSTRARFNPYDGDAPSTSITPGDVAMIGGVSAAVAAVQRYNRKRFVDEEGSGQRPSAPLPPRSGRGGSSQTAVVTTLQLGLYCDRQGGQGDVLATLDKLSQTADVNSPRGLSTLINEVCLTLLRSGRDWLGGTGSVKMYASEGRSNSRGKKSSPVSRAKRDFNRAAMRERSKWERETVSNTPDRGFSSSTAPSWGGFSAQKSGTYAVATLIVAWSGLNSTPPRAEPRRGGWFTRDSRDRDDDRGVEFSVVNRQSALTLLEWLGDEAAEGRGENVLDVEVLWTPADPDDSLDREDLDTKWPELRAL</sequence>
<keyword evidence="3" id="KW-1185">Reference proteome</keyword>
<feature type="compositionally biased region" description="Basic and acidic residues" evidence="1">
    <location>
        <begin position="458"/>
        <end position="475"/>
    </location>
</feature>
<reference evidence="2 3" key="1">
    <citation type="journal article" date="2010" name="Nature">
        <title>The Ectocarpus genome and the independent evolution of multicellularity in brown algae.</title>
        <authorList>
            <person name="Cock J.M."/>
            <person name="Sterck L."/>
            <person name="Rouze P."/>
            <person name="Scornet D."/>
            <person name="Allen A.E."/>
            <person name="Amoutzias G."/>
            <person name="Anthouard V."/>
            <person name="Artiguenave F."/>
            <person name="Aury J.M."/>
            <person name="Badger J.H."/>
            <person name="Beszteri B."/>
            <person name="Billiau K."/>
            <person name="Bonnet E."/>
            <person name="Bothwell J.H."/>
            <person name="Bowler C."/>
            <person name="Boyen C."/>
            <person name="Brownlee C."/>
            <person name="Carrano C.J."/>
            <person name="Charrier B."/>
            <person name="Cho G.Y."/>
            <person name="Coelho S.M."/>
            <person name="Collen J."/>
            <person name="Corre E."/>
            <person name="Da Silva C."/>
            <person name="Delage L."/>
            <person name="Delaroque N."/>
            <person name="Dittami S.M."/>
            <person name="Doulbeau S."/>
            <person name="Elias M."/>
            <person name="Farnham G."/>
            <person name="Gachon C.M."/>
            <person name="Gschloessl B."/>
            <person name="Heesch S."/>
            <person name="Jabbari K."/>
            <person name="Jubin C."/>
            <person name="Kawai H."/>
            <person name="Kimura K."/>
            <person name="Kloareg B."/>
            <person name="Kupper F.C."/>
            <person name="Lang D."/>
            <person name="Le Bail A."/>
            <person name="Leblanc C."/>
            <person name="Lerouge P."/>
            <person name="Lohr M."/>
            <person name="Lopez P.J."/>
            <person name="Martens C."/>
            <person name="Maumus F."/>
            <person name="Michel G."/>
            <person name="Miranda-Saavedra D."/>
            <person name="Morales J."/>
            <person name="Moreau H."/>
            <person name="Motomura T."/>
            <person name="Nagasato C."/>
            <person name="Napoli C.A."/>
            <person name="Nelson D.R."/>
            <person name="Nyvall-Collen P."/>
            <person name="Peters A.F."/>
            <person name="Pommier C."/>
            <person name="Potin P."/>
            <person name="Poulain J."/>
            <person name="Quesneville H."/>
            <person name="Read B."/>
            <person name="Rensing S.A."/>
            <person name="Ritter A."/>
            <person name="Rousvoal S."/>
            <person name="Samanta M."/>
            <person name="Samson G."/>
            <person name="Schroeder D.C."/>
            <person name="Segurens B."/>
            <person name="Strittmatter M."/>
            <person name="Tonon T."/>
            <person name="Tregear J.W."/>
            <person name="Valentin K."/>
            <person name="von Dassow P."/>
            <person name="Yamagishi T."/>
            <person name="Van de Peer Y."/>
            <person name="Wincker P."/>
        </authorList>
    </citation>
    <scope>NUCLEOTIDE SEQUENCE [LARGE SCALE GENOMIC DNA]</scope>
    <source>
        <strain evidence="3">Ec32 / CCAP1310/4</strain>
    </source>
</reference>
<feature type="compositionally biased region" description="Polar residues" evidence="1">
    <location>
        <begin position="412"/>
        <end position="426"/>
    </location>
</feature>
<evidence type="ECO:0000256" key="1">
    <source>
        <dbReference type="SAM" id="MobiDB-lite"/>
    </source>
</evidence>
<feature type="region of interest" description="Disordered" evidence="1">
    <location>
        <begin position="372"/>
        <end position="426"/>
    </location>
</feature>
<dbReference type="PANTHER" id="PTHR33975">
    <property type="entry name" value="MYELIN-ASSOCIATED OLIGODENDROCYTE BASIC PROTEIN"/>
    <property type="match status" value="1"/>
</dbReference>
<dbReference type="InterPro" id="IPR010903">
    <property type="entry name" value="DUF1517"/>
</dbReference>
<feature type="compositionally biased region" description="Low complexity" evidence="1">
    <location>
        <begin position="190"/>
        <end position="206"/>
    </location>
</feature>
<dbReference type="InParanoid" id="D7FKS6"/>
<organism evidence="2 3">
    <name type="scientific">Ectocarpus siliculosus</name>
    <name type="common">Brown alga</name>
    <name type="synonym">Conferva siliculosa</name>
    <dbReference type="NCBI Taxonomy" id="2880"/>
    <lineage>
        <taxon>Eukaryota</taxon>
        <taxon>Sar</taxon>
        <taxon>Stramenopiles</taxon>
        <taxon>Ochrophyta</taxon>
        <taxon>PX clade</taxon>
        <taxon>Phaeophyceae</taxon>
        <taxon>Ectocarpales</taxon>
        <taxon>Ectocarpaceae</taxon>
        <taxon>Ectocarpus</taxon>
    </lineage>
</organism>
<dbReference type="AlphaFoldDB" id="D7FKS6"/>
<name>D7FKS6_ECTSI</name>
<feature type="compositionally biased region" description="Basic and acidic residues" evidence="1">
    <location>
        <begin position="221"/>
        <end position="231"/>
    </location>
</feature>
<gene>
    <name evidence="2" type="ORF">Esi_0147_0082</name>
</gene>
<feature type="region of interest" description="Disordered" evidence="1">
    <location>
        <begin position="175"/>
        <end position="250"/>
    </location>
</feature>
<feature type="compositionally biased region" description="Basic and acidic residues" evidence="1">
    <location>
        <begin position="392"/>
        <end position="411"/>
    </location>
</feature>
<feature type="region of interest" description="Disordered" evidence="1">
    <location>
        <begin position="453"/>
        <end position="475"/>
    </location>
</feature>
<dbReference type="EMBL" id="FN649736">
    <property type="protein sequence ID" value="CBJ29475.1"/>
    <property type="molecule type" value="Genomic_DNA"/>
</dbReference>
<dbReference type="OMA" id="WERETVS"/>